<dbReference type="Pfam" id="PF11925">
    <property type="entry name" value="DUF3443"/>
    <property type="match status" value="1"/>
</dbReference>
<proteinExistence type="predicted"/>
<keyword evidence="1" id="KW-0732">Signal</keyword>
<accession>A0A4R8LVN0</accession>
<evidence type="ECO:0000256" key="1">
    <source>
        <dbReference type="SAM" id="SignalP"/>
    </source>
</evidence>
<dbReference type="AlphaFoldDB" id="A0A4R8LVN0"/>
<sequence length="426" mass="43011">MQRTTRMTRWLIAAAAALAVSLIAGCGGGGGSGNNNNQTSSPSSPPPAGSNQVAAVINSAVSNTPNIPTVTVTVCAPGSASQCQTINNVLLDTKSFGLRILNSSLGSIAGSLPNVVPSGSAGILAQCAHFADGFTWGTIRWADVHIGGETASNIPMQLIGDLPAATIPSENCTDRIPVSQAEDTASELNANGILGVGVAVNDCGLGCALPISDSGNLSTYFSCPPNATTASCARTSVSVNQQVTNPISRFAADNNGVIVQFPAVPDGGSPTVTGLVTFGINTQANNAMPGTVTKLASDPFGDLANSSFNGAPNVDAFLDTGSNGLFFTATLPKCGSNAPDFYCPTTRQTLSATLQGVDATVATVSFAADNATNLFNSRNLALSNLAGTAGSLPTALDLGLPFYFGRTVYHGLDLSANGGQAPFIAF</sequence>
<gene>
    <name evidence="2" type="ORF">BX592_106176</name>
</gene>
<dbReference type="Proteomes" id="UP000295509">
    <property type="component" value="Unassembled WGS sequence"/>
</dbReference>
<dbReference type="EMBL" id="SORE01000006">
    <property type="protein sequence ID" value="TDY51880.1"/>
    <property type="molecule type" value="Genomic_DNA"/>
</dbReference>
<feature type="signal peptide" evidence="1">
    <location>
        <begin position="1"/>
        <end position="26"/>
    </location>
</feature>
<dbReference type="PROSITE" id="PS51257">
    <property type="entry name" value="PROKAR_LIPOPROTEIN"/>
    <property type="match status" value="1"/>
</dbReference>
<reference evidence="2 3" key="1">
    <citation type="submission" date="2019-03" db="EMBL/GenBank/DDBJ databases">
        <title>Genomic Encyclopedia of Type Strains, Phase III (KMG-III): the genomes of soil and plant-associated and newly described type strains.</title>
        <authorList>
            <person name="Whitman W."/>
        </authorList>
    </citation>
    <scope>NUCLEOTIDE SEQUENCE [LARGE SCALE GENOMIC DNA]</scope>
    <source>
        <strain evidence="2 3">LMG 29544</strain>
    </source>
</reference>
<organism evidence="2 3">
    <name type="scientific">Paraburkholderia rhizosphaerae</name>
    <dbReference type="NCBI Taxonomy" id="480658"/>
    <lineage>
        <taxon>Bacteria</taxon>
        <taxon>Pseudomonadati</taxon>
        <taxon>Pseudomonadota</taxon>
        <taxon>Betaproteobacteria</taxon>
        <taxon>Burkholderiales</taxon>
        <taxon>Burkholderiaceae</taxon>
        <taxon>Paraburkholderia</taxon>
    </lineage>
</organism>
<evidence type="ECO:0000313" key="2">
    <source>
        <dbReference type="EMBL" id="TDY51880.1"/>
    </source>
</evidence>
<protein>
    <submittedName>
        <fullName evidence="2">Uncharacterized protein DUF3443</fullName>
    </submittedName>
</protein>
<dbReference type="InterPro" id="IPR021847">
    <property type="entry name" value="DUF3443"/>
</dbReference>
<name>A0A4R8LVN0_9BURK</name>
<evidence type="ECO:0000313" key="3">
    <source>
        <dbReference type="Proteomes" id="UP000295509"/>
    </source>
</evidence>
<comment type="caution">
    <text evidence="2">The sequence shown here is derived from an EMBL/GenBank/DDBJ whole genome shotgun (WGS) entry which is preliminary data.</text>
</comment>
<feature type="chain" id="PRO_5020409956" evidence="1">
    <location>
        <begin position="27"/>
        <end position="426"/>
    </location>
</feature>
<keyword evidence="3" id="KW-1185">Reference proteome</keyword>